<dbReference type="InterPro" id="IPR015943">
    <property type="entry name" value="WD40/YVTN_repeat-like_dom_sf"/>
</dbReference>
<dbReference type="SUPFAM" id="SSF50939">
    <property type="entry name" value="Sialidases"/>
    <property type="match status" value="2"/>
</dbReference>
<protein>
    <submittedName>
        <fullName evidence="2">Photosystem II stability/assembly factor-like uncharacterized protein</fullName>
    </submittedName>
</protein>
<keyword evidence="1" id="KW-0732">Signal</keyword>
<dbReference type="PROSITE" id="PS51257">
    <property type="entry name" value="PROKAR_LIPOPROTEIN"/>
    <property type="match status" value="1"/>
</dbReference>
<name>A0ABX2FSL7_9BACT</name>
<dbReference type="PANTHER" id="PTHR47199:SF2">
    <property type="entry name" value="PHOTOSYSTEM II STABILITY_ASSEMBLY FACTOR HCF136, CHLOROPLASTIC"/>
    <property type="match status" value="1"/>
</dbReference>
<keyword evidence="3" id="KW-1185">Reference proteome</keyword>
<dbReference type="EMBL" id="JABSNP010000013">
    <property type="protein sequence ID" value="NRT20006.1"/>
    <property type="molecule type" value="Genomic_DNA"/>
</dbReference>
<sequence length="354" mass="37578">MRFRYACLSVLLLSLATGCGRRTDPAPAQFTWTTLPYGTPALTSFSEVYFMSSRVGWVIGGYTPDQSPGQTSVLLATRDGGATWTRTALVPLLTYYSGFGALAPVSEQLVFASGFAPTGNQSAPRVPATYKSLDGGATWQRLPGAGYAGGARLYFFNEQTGLAFADRQIQRTTDGGASWQPVFAPATGNWDKVQFPAAAVGYAAGGYVSYGTVLGGYLSSGSLAKTIDQGATWQALPWEHGNISSLSFISATVGFAATFPNNQLFKTRDAGASWQLVNAQLPPLGNVSFLSEQEAYATNNQQIQHTTDGGLTWQKAYEVPSNSKYSTAISSLIFPTPTAGFGVTPDGQLIKGTR</sequence>
<dbReference type="PANTHER" id="PTHR47199">
    <property type="entry name" value="PHOTOSYSTEM II STABILITY/ASSEMBLY FACTOR HCF136, CHLOROPLASTIC"/>
    <property type="match status" value="1"/>
</dbReference>
<feature type="signal peptide" evidence="1">
    <location>
        <begin position="1"/>
        <end position="22"/>
    </location>
</feature>
<dbReference type="Gene3D" id="2.130.10.10">
    <property type="entry name" value="YVTN repeat-like/Quinoprotein amine dehydrogenase"/>
    <property type="match status" value="2"/>
</dbReference>
<feature type="chain" id="PRO_5046443399" evidence="1">
    <location>
        <begin position="23"/>
        <end position="354"/>
    </location>
</feature>
<dbReference type="InterPro" id="IPR036278">
    <property type="entry name" value="Sialidase_sf"/>
</dbReference>
<evidence type="ECO:0000256" key="1">
    <source>
        <dbReference type="SAM" id="SignalP"/>
    </source>
</evidence>
<organism evidence="2 3">
    <name type="scientific">Hymenobacter caeli</name>
    <dbReference type="NCBI Taxonomy" id="2735894"/>
    <lineage>
        <taxon>Bacteria</taxon>
        <taxon>Pseudomonadati</taxon>
        <taxon>Bacteroidota</taxon>
        <taxon>Cytophagia</taxon>
        <taxon>Cytophagales</taxon>
        <taxon>Hymenobacteraceae</taxon>
        <taxon>Hymenobacter</taxon>
    </lineage>
</organism>
<evidence type="ECO:0000313" key="2">
    <source>
        <dbReference type="EMBL" id="NRT20006.1"/>
    </source>
</evidence>
<dbReference type="Proteomes" id="UP000779507">
    <property type="component" value="Unassembled WGS sequence"/>
</dbReference>
<reference evidence="2 3" key="1">
    <citation type="submission" date="2020-05" db="EMBL/GenBank/DDBJ databases">
        <title>Genomic Encyclopedia of Type Strains, Phase IV (KMG-V): Genome sequencing to study the core and pangenomes of soil and plant-associated prokaryotes.</title>
        <authorList>
            <person name="Whitman W."/>
        </authorList>
    </citation>
    <scope>NUCLEOTIDE SEQUENCE [LARGE SCALE GENOMIC DNA]</scope>
    <source>
        <strain evidence="2 3">9A</strain>
    </source>
</reference>
<dbReference type="RefSeq" id="WP_173810716.1">
    <property type="nucleotide sequence ID" value="NZ_JABSNP010000013.1"/>
</dbReference>
<gene>
    <name evidence="2" type="ORF">HNP98_002844</name>
</gene>
<evidence type="ECO:0000313" key="3">
    <source>
        <dbReference type="Proteomes" id="UP000779507"/>
    </source>
</evidence>
<accession>A0ABX2FSL7</accession>
<comment type="caution">
    <text evidence="2">The sequence shown here is derived from an EMBL/GenBank/DDBJ whole genome shotgun (WGS) entry which is preliminary data.</text>
</comment>
<proteinExistence type="predicted"/>
<dbReference type="CDD" id="cd15482">
    <property type="entry name" value="Sialidase_non-viral"/>
    <property type="match status" value="1"/>
</dbReference>